<name>A0A382BKV7_9ZZZZ</name>
<proteinExistence type="predicted"/>
<accession>A0A382BKV7</accession>
<protein>
    <submittedName>
        <fullName evidence="1">Uncharacterized protein</fullName>
    </submittedName>
</protein>
<dbReference type="AlphaFoldDB" id="A0A382BKV7"/>
<reference evidence="1" key="1">
    <citation type="submission" date="2018-05" db="EMBL/GenBank/DDBJ databases">
        <authorList>
            <person name="Lanie J.A."/>
            <person name="Ng W.-L."/>
            <person name="Kazmierczak K.M."/>
            <person name="Andrzejewski T.M."/>
            <person name="Davidsen T.M."/>
            <person name="Wayne K.J."/>
            <person name="Tettelin H."/>
            <person name="Glass J.I."/>
            <person name="Rusch D."/>
            <person name="Podicherti R."/>
            <person name="Tsui H.-C.T."/>
            <person name="Winkler M.E."/>
        </authorList>
    </citation>
    <scope>NUCLEOTIDE SEQUENCE</scope>
</reference>
<organism evidence="1">
    <name type="scientific">marine metagenome</name>
    <dbReference type="NCBI Taxonomy" id="408172"/>
    <lineage>
        <taxon>unclassified sequences</taxon>
        <taxon>metagenomes</taxon>
        <taxon>ecological metagenomes</taxon>
    </lineage>
</organism>
<sequence length="96" mass="11171">MLTLKQQTTILKTILQIMQNTFASVEVQANNYCENTTQVYNSYCLAEVYKQLAKTYNINADVFTYNFNNADVLNALNTYCDTDYREFVITKLQQLN</sequence>
<gene>
    <name evidence="1" type="ORF">METZ01_LOCUS167148</name>
</gene>
<evidence type="ECO:0000313" key="1">
    <source>
        <dbReference type="EMBL" id="SVB14294.1"/>
    </source>
</evidence>
<dbReference type="EMBL" id="UINC01030237">
    <property type="protein sequence ID" value="SVB14294.1"/>
    <property type="molecule type" value="Genomic_DNA"/>
</dbReference>